<sequence>MGGKVWSAEEEEYLWEAIVPQAPAGLDSASKQAKKEARTAWAPLSSQMEQEMTKRLKPEEHLRRKYTPSGCYEHYFQNYINRHYSPHAKALVLKYRGSLKTTASIAGSQSTTNNEASSQMIPEPIADPSSANGRYLAGSPASHHHNGMAIPMPEAPMPLVQAEGVSSAMQVLCDSALDLEKADLLDGEEDDREDESMDRSSCPKRERPAHVVTKYANDAVGASIQRGRGSRPQARRDLHKTQRDQRRIRKAAHRHAQASEESTPTDAVIPNSPLGRGSPNVHAAYYRSPMMYGHHPAPFGYHYGMQNGGPLGQNANAFHSSYAVGPHGFHHYGGRSQLGGVPTSNNLPYFGFGGPPPHHAFPYMGGHYNSEHVHHDRQGFGNSSAYTHGEMGSQEGMNGHIDEMSSSSDLVEKVLRSGNTG</sequence>
<feature type="region of interest" description="Disordered" evidence="1">
    <location>
        <begin position="104"/>
        <end position="152"/>
    </location>
</feature>
<evidence type="ECO:0000256" key="1">
    <source>
        <dbReference type="SAM" id="MobiDB-lite"/>
    </source>
</evidence>
<feature type="compositionally biased region" description="Polar residues" evidence="1">
    <location>
        <begin position="104"/>
        <end position="120"/>
    </location>
</feature>
<proteinExistence type="predicted"/>
<dbReference type="OrthoDB" id="5244495at2759"/>
<feature type="region of interest" description="Disordered" evidence="1">
    <location>
        <begin position="184"/>
        <end position="275"/>
    </location>
</feature>
<keyword evidence="3" id="KW-1185">Reference proteome</keyword>
<name>A0A9W8YS53_9PEZI</name>
<dbReference type="EMBL" id="JAPEVB010000004">
    <property type="protein sequence ID" value="KAJ4389218.1"/>
    <property type="molecule type" value="Genomic_DNA"/>
</dbReference>
<reference evidence="2" key="1">
    <citation type="submission" date="2022-10" db="EMBL/GenBank/DDBJ databases">
        <title>Tapping the CABI collections for fungal endophytes: first genome assemblies for Collariella, Neodidymelliopsis, Ascochyta clinopodiicola, Didymella pomorum, Didymosphaeria variabile, Neocosmospora piperis and Neocucurbitaria cava.</title>
        <authorList>
            <person name="Hill R."/>
        </authorList>
    </citation>
    <scope>NUCLEOTIDE SEQUENCE</scope>
    <source>
        <strain evidence="2">IMI 355082</strain>
    </source>
</reference>
<organism evidence="2 3">
    <name type="scientific">Gnomoniopsis smithogilvyi</name>
    <dbReference type="NCBI Taxonomy" id="1191159"/>
    <lineage>
        <taxon>Eukaryota</taxon>
        <taxon>Fungi</taxon>
        <taxon>Dikarya</taxon>
        <taxon>Ascomycota</taxon>
        <taxon>Pezizomycotina</taxon>
        <taxon>Sordariomycetes</taxon>
        <taxon>Sordariomycetidae</taxon>
        <taxon>Diaporthales</taxon>
        <taxon>Gnomoniaceae</taxon>
        <taxon>Gnomoniopsis</taxon>
    </lineage>
</organism>
<feature type="compositionally biased region" description="Acidic residues" evidence="1">
    <location>
        <begin position="185"/>
        <end position="196"/>
    </location>
</feature>
<accession>A0A9W8YS53</accession>
<feature type="compositionally biased region" description="Basic residues" evidence="1">
    <location>
        <begin position="246"/>
        <end position="256"/>
    </location>
</feature>
<gene>
    <name evidence="2" type="ORF">N0V93_006681</name>
</gene>
<protein>
    <submittedName>
        <fullName evidence="2">Uncharacterized protein</fullName>
    </submittedName>
</protein>
<dbReference type="Proteomes" id="UP001140453">
    <property type="component" value="Unassembled WGS sequence"/>
</dbReference>
<evidence type="ECO:0000313" key="3">
    <source>
        <dbReference type="Proteomes" id="UP001140453"/>
    </source>
</evidence>
<feature type="compositionally biased region" description="Basic and acidic residues" evidence="1">
    <location>
        <begin position="234"/>
        <end position="245"/>
    </location>
</feature>
<comment type="caution">
    <text evidence="2">The sequence shown here is derived from an EMBL/GenBank/DDBJ whole genome shotgun (WGS) entry which is preliminary data.</text>
</comment>
<evidence type="ECO:0000313" key="2">
    <source>
        <dbReference type="EMBL" id="KAJ4389218.1"/>
    </source>
</evidence>
<feature type="compositionally biased region" description="Basic and acidic residues" evidence="1">
    <location>
        <begin position="197"/>
        <end position="209"/>
    </location>
</feature>
<dbReference type="AlphaFoldDB" id="A0A9W8YS53"/>
<feature type="region of interest" description="Disordered" evidence="1">
    <location>
        <begin position="380"/>
        <end position="410"/>
    </location>
</feature>